<proteinExistence type="predicted"/>
<dbReference type="AlphaFoldDB" id="A0A5U8XTU6"/>
<feature type="non-terminal residue" evidence="1">
    <location>
        <position position="1"/>
    </location>
</feature>
<organism evidence="1">
    <name type="scientific">Salmonella muenchen</name>
    <dbReference type="NCBI Taxonomy" id="596"/>
    <lineage>
        <taxon>Bacteria</taxon>
        <taxon>Pseudomonadati</taxon>
        <taxon>Pseudomonadota</taxon>
        <taxon>Gammaproteobacteria</taxon>
        <taxon>Enterobacterales</taxon>
        <taxon>Enterobacteriaceae</taxon>
        <taxon>Salmonella</taxon>
    </lineage>
</organism>
<evidence type="ECO:0000313" key="1">
    <source>
        <dbReference type="EMBL" id="EBS0566348.1"/>
    </source>
</evidence>
<sequence>NKIVLIDRPLSEGWDITKLPYMVNALIEGSFYRGAMTALGGEGAKFIQRFFLNTNIIEEDCGVKYGKTTILKPKDKDDYLGASVVGPGGSRIELTEENYESYAGKILQVFSPQYCKTKRPNFCVKCLGARYRGKPNSPAALASVIGSVLMYIFMKKMHGVALKTKKWDWRATAE</sequence>
<accession>A0A5U8XTU6</accession>
<gene>
    <name evidence="1" type="ORF">DTU56_25090</name>
</gene>
<comment type="caution">
    <text evidence="1">The sequence shown here is derived from an EMBL/GenBank/DDBJ whole genome shotgun (WGS) entry which is preliminary data.</text>
</comment>
<protein>
    <submittedName>
        <fullName evidence="1">Uncharacterized protein</fullName>
    </submittedName>
</protein>
<dbReference type="EMBL" id="AAGUDP010000059">
    <property type="protein sequence ID" value="EBS0566348.1"/>
    <property type="molecule type" value="Genomic_DNA"/>
</dbReference>
<name>A0A5U8XTU6_SALMU</name>
<reference evidence="1" key="1">
    <citation type="submission" date="2018-07" db="EMBL/GenBank/DDBJ databases">
        <authorList>
            <person name="Ashton P.M."/>
            <person name="Dallman T."/>
            <person name="Nair S."/>
            <person name="De Pinna E."/>
            <person name="Peters T."/>
            <person name="Grant K."/>
        </authorList>
    </citation>
    <scope>NUCLEOTIDE SEQUENCE</scope>
    <source>
        <strain evidence="1">142535</strain>
    </source>
</reference>